<dbReference type="AlphaFoldDB" id="A0A8H3L1W0"/>
<name>A0A8H3L1W0_9GLOM</name>
<protein>
    <submittedName>
        <fullName evidence="1">Uncharacterized protein</fullName>
    </submittedName>
</protein>
<dbReference type="OrthoDB" id="2303151at2759"/>
<reference evidence="1" key="1">
    <citation type="submission" date="2019-10" db="EMBL/GenBank/DDBJ databases">
        <title>Conservation and host-specific expression of non-tandemly repeated heterogenous ribosome RNA gene in arbuscular mycorrhizal fungi.</title>
        <authorList>
            <person name="Maeda T."/>
            <person name="Kobayashi Y."/>
            <person name="Nakagawa T."/>
            <person name="Ezawa T."/>
            <person name="Yamaguchi K."/>
            <person name="Bino T."/>
            <person name="Nishimoto Y."/>
            <person name="Shigenobu S."/>
            <person name="Kawaguchi M."/>
        </authorList>
    </citation>
    <scope>NUCLEOTIDE SEQUENCE</scope>
    <source>
        <strain evidence="1">HR1</strain>
    </source>
</reference>
<evidence type="ECO:0000313" key="1">
    <source>
        <dbReference type="EMBL" id="GES80243.1"/>
    </source>
</evidence>
<gene>
    <name evidence="1" type="ORF">RCL2_000753200</name>
</gene>
<proteinExistence type="predicted"/>
<comment type="caution">
    <text evidence="1">The sequence shown here is derived from an EMBL/GenBank/DDBJ whole genome shotgun (WGS) entry which is preliminary data.</text>
</comment>
<evidence type="ECO:0000313" key="2">
    <source>
        <dbReference type="Proteomes" id="UP000615446"/>
    </source>
</evidence>
<dbReference type="EMBL" id="BLAL01000048">
    <property type="protein sequence ID" value="GES80243.1"/>
    <property type="molecule type" value="Genomic_DNA"/>
</dbReference>
<dbReference type="Proteomes" id="UP000615446">
    <property type="component" value="Unassembled WGS sequence"/>
</dbReference>
<accession>A0A8H3L1W0</accession>
<sequence length="142" mass="16786">MSGTRINRPRPNKCIDIILDKDFNKIVPKPVNNHPVFDIEYLRACVINYNIYYANQFEKVFEVEKRYDNLSAIRSHETSQQWLFVYGGREVAIGYYRPIIHNSKMAICFNCWKLVKITDINQKKRHISVDGRDMGMRLSLKT</sequence>
<organism evidence="1 2">
    <name type="scientific">Rhizophagus clarus</name>
    <dbReference type="NCBI Taxonomy" id="94130"/>
    <lineage>
        <taxon>Eukaryota</taxon>
        <taxon>Fungi</taxon>
        <taxon>Fungi incertae sedis</taxon>
        <taxon>Mucoromycota</taxon>
        <taxon>Glomeromycotina</taxon>
        <taxon>Glomeromycetes</taxon>
        <taxon>Glomerales</taxon>
        <taxon>Glomeraceae</taxon>
        <taxon>Rhizophagus</taxon>
    </lineage>
</organism>